<dbReference type="Gene3D" id="1.10.1200.10">
    <property type="entry name" value="ACP-like"/>
    <property type="match status" value="1"/>
</dbReference>
<keyword evidence="8" id="KW-0276">Fatty acid metabolism</keyword>
<accession>A0AAV9INP0</accession>
<evidence type="ECO:0000256" key="13">
    <source>
        <dbReference type="ARBA" id="ARBA00023160"/>
    </source>
</evidence>
<dbReference type="InterPro" id="IPR003231">
    <property type="entry name" value="ACP"/>
</dbReference>
<comment type="caution">
    <text evidence="16">The sequence shown here is derived from an EMBL/GenBank/DDBJ whole genome shotgun (WGS) entry which is preliminary data.</text>
</comment>
<evidence type="ECO:0000256" key="11">
    <source>
        <dbReference type="ARBA" id="ARBA00023098"/>
    </source>
</evidence>
<dbReference type="NCBIfam" id="NF002148">
    <property type="entry name" value="PRK00982.1-2"/>
    <property type="match status" value="1"/>
</dbReference>
<dbReference type="HAMAP" id="MF_01217">
    <property type="entry name" value="Acyl_carrier"/>
    <property type="match status" value="1"/>
</dbReference>
<dbReference type="EMBL" id="JANCYU010000074">
    <property type="protein sequence ID" value="KAK4529040.1"/>
    <property type="molecule type" value="Genomic_DNA"/>
</dbReference>
<dbReference type="GO" id="GO:0000035">
    <property type="term" value="F:acyl binding"/>
    <property type="evidence" value="ECO:0007669"/>
    <property type="project" value="TreeGrafter"/>
</dbReference>
<dbReference type="GO" id="GO:0000036">
    <property type="term" value="F:acyl carrier activity"/>
    <property type="evidence" value="ECO:0007669"/>
    <property type="project" value="TreeGrafter"/>
</dbReference>
<keyword evidence="11" id="KW-0443">Lipid metabolism</keyword>
<dbReference type="AlphaFoldDB" id="A0AAV9INP0"/>
<evidence type="ECO:0000313" key="16">
    <source>
        <dbReference type="EMBL" id="KAK4529040.1"/>
    </source>
</evidence>
<sequence length="158" mass="18350">MTMMRRGGWWLVRAVTTATTKTNIWKRASTSIYDSKCEMRKPNWNTFLRSYCTSWEPKPLEAFPLGSGIAFSKNVYMDPEQVTERVLEVVKLFEKVDPSKVHREADFEKDLGLDSLDTVELLIALEDEFEVEIPDEHAEQMSNCLDVIRYFSTHLYAS</sequence>
<keyword evidence="9" id="KW-0809">Transit peptide</keyword>
<dbReference type="PANTHER" id="PTHR20863">
    <property type="entry name" value="ACYL CARRIER PROTEIN"/>
    <property type="match status" value="1"/>
</dbReference>
<keyword evidence="7" id="KW-0597">Phosphoprotein</keyword>
<dbReference type="NCBIfam" id="TIGR00517">
    <property type="entry name" value="acyl_carrier"/>
    <property type="match status" value="1"/>
</dbReference>
<gene>
    <name evidence="16" type="ORF">GAYE_SCF72G6990</name>
</gene>
<evidence type="ECO:0000256" key="3">
    <source>
        <dbReference type="ARBA" id="ARBA00010930"/>
    </source>
</evidence>
<evidence type="ECO:0000256" key="5">
    <source>
        <dbReference type="ARBA" id="ARBA00022450"/>
    </source>
</evidence>
<evidence type="ECO:0000256" key="9">
    <source>
        <dbReference type="ARBA" id="ARBA00022946"/>
    </source>
</evidence>
<evidence type="ECO:0000259" key="15">
    <source>
        <dbReference type="PROSITE" id="PS50075"/>
    </source>
</evidence>
<keyword evidence="5 14" id="KW-0596">Phosphopantetheine</keyword>
<evidence type="ECO:0000256" key="12">
    <source>
        <dbReference type="ARBA" id="ARBA00023128"/>
    </source>
</evidence>
<keyword evidence="10" id="KW-0249">Electron transport</keyword>
<dbReference type="Pfam" id="PF00550">
    <property type="entry name" value="PP-binding"/>
    <property type="match status" value="1"/>
</dbReference>
<dbReference type="InterPro" id="IPR009081">
    <property type="entry name" value="PP-bd_ACP"/>
</dbReference>
<comment type="subcellular location">
    <subcellularLocation>
        <location evidence="1">Mitochondrion</location>
    </subcellularLocation>
</comment>
<organism evidence="16 17">
    <name type="scientific">Galdieria yellowstonensis</name>
    <dbReference type="NCBI Taxonomy" id="3028027"/>
    <lineage>
        <taxon>Eukaryota</taxon>
        <taxon>Rhodophyta</taxon>
        <taxon>Bangiophyceae</taxon>
        <taxon>Galdieriales</taxon>
        <taxon>Galdieriaceae</taxon>
        <taxon>Galdieria</taxon>
    </lineage>
</organism>
<evidence type="ECO:0000256" key="10">
    <source>
        <dbReference type="ARBA" id="ARBA00022982"/>
    </source>
</evidence>
<keyword evidence="13 14" id="KW-0275">Fatty acid biosynthesis</keyword>
<dbReference type="PROSITE" id="PS50075">
    <property type="entry name" value="CARRIER"/>
    <property type="match status" value="1"/>
</dbReference>
<proteinExistence type="inferred from homology"/>
<evidence type="ECO:0000256" key="2">
    <source>
        <dbReference type="ARBA" id="ARBA00005194"/>
    </source>
</evidence>
<dbReference type="GO" id="GO:0005739">
    <property type="term" value="C:mitochondrion"/>
    <property type="evidence" value="ECO:0007669"/>
    <property type="project" value="UniProtKB-SubCell"/>
</dbReference>
<reference evidence="16 17" key="1">
    <citation type="submission" date="2022-07" db="EMBL/GenBank/DDBJ databases">
        <title>Genome-wide signatures of adaptation to extreme environments.</title>
        <authorList>
            <person name="Cho C.H."/>
            <person name="Yoon H.S."/>
        </authorList>
    </citation>
    <scope>NUCLEOTIDE SEQUENCE [LARGE SCALE GENOMIC DNA]</scope>
    <source>
        <strain evidence="16 17">108.79 E11</strain>
    </source>
</reference>
<evidence type="ECO:0000256" key="6">
    <source>
        <dbReference type="ARBA" id="ARBA00022516"/>
    </source>
</evidence>
<keyword evidence="17" id="KW-1185">Reference proteome</keyword>
<evidence type="ECO:0000256" key="4">
    <source>
        <dbReference type="ARBA" id="ARBA00022448"/>
    </source>
</evidence>
<evidence type="ECO:0000256" key="1">
    <source>
        <dbReference type="ARBA" id="ARBA00004173"/>
    </source>
</evidence>
<dbReference type="FunFam" id="1.10.1200.10:FF:000003">
    <property type="entry name" value="Acyl carrier protein"/>
    <property type="match status" value="1"/>
</dbReference>
<keyword evidence="4" id="KW-0813">Transport</keyword>
<evidence type="ECO:0000256" key="7">
    <source>
        <dbReference type="ARBA" id="ARBA00022553"/>
    </source>
</evidence>
<keyword evidence="12" id="KW-0496">Mitochondrion</keyword>
<feature type="domain" description="Carrier" evidence="15">
    <location>
        <begin position="80"/>
        <end position="155"/>
    </location>
</feature>
<dbReference type="PANTHER" id="PTHR20863:SF28">
    <property type="entry name" value="ACYL CARRIER PROTEIN, MITOCHONDRIAL"/>
    <property type="match status" value="1"/>
</dbReference>
<dbReference type="InterPro" id="IPR036736">
    <property type="entry name" value="ACP-like_sf"/>
</dbReference>
<comment type="pathway">
    <text evidence="2">Lipid metabolism; fatty acid biosynthesis.</text>
</comment>
<comment type="function">
    <text evidence="14">Carrier of the growing fatty acid chain in fatty acid biosynthesis.</text>
</comment>
<keyword evidence="6 14" id="KW-0444">Lipid biosynthesis</keyword>
<evidence type="ECO:0000256" key="14">
    <source>
        <dbReference type="RuleBase" id="RU000722"/>
    </source>
</evidence>
<evidence type="ECO:0000313" key="17">
    <source>
        <dbReference type="Proteomes" id="UP001300502"/>
    </source>
</evidence>
<name>A0AAV9INP0_9RHOD</name>
<dbReference type="Proteomes" id="UP001300502">
    <property type="component" value="Unassembled WGS sequence"/>
</dbReference>
<evidence type="ECO:0000256" key="8">
    <source>
        <dbReference type="ARBA" id="ARBA00022832"/>
    </source>
</evidence>
<dbReference type="SUPFAM" id="SSF47336">
    <property type="entry name" value="ACP-like"/>
    <property type="match status" value="1"/>
</dbReference>
<protein>
    <recommendedName>
        <fullName evidence="14">Acyl carrier protein</fullName>
    </recommendedName>
</protein>
<comment type="similarity">
    <text evidence="3">Belongs to the acyl carrier protein (ACP) family.</text>
</comment>